<dbReference type="Proteomes" id="UP000294444">
    <property type="component" value="Chromosome"/>
</dbReference>
<dbReference type="AlphaFoldDB" id="A0A4P7CJI8"/>
<proteinExistence type="predicted"/>
<keyword evidence="2" id="KW-1185">Reference proteome</keyword>
<gene>
    <name evidence="1" type="ORF">EXH44_07870</name>
</gene>
<dbReference type="EMBL" id="CP038145">
    <property type="protein sequence ID" value="QBQ64134.1"/>
    <property type="molecule type" value="Genomic_DNA"/>
</dbReference>
<dbReference type="KEGG" id="aio:EXH44_07870"/>
<sequence>MTKNLKPIFWKLSQGTSVDFTFEDMISSIDEKLVYVHRQTGAKGTSSTTQVEDFVSAAIGDYFYLTHGNNGIYLLGQFTGPVNYFTKFEDDWMERPFRLIRKSLKISPYKGQRKWWTPTEPSTFIQIPEDEEELFEELILKPYFDLSLERFRH</sequence>
<accession>A0A4P7CJI8</accession>
<protein>
    <submittedName>
        <fullName evidence="1">Uncharacterized protein</fullName>
    </submittedName>
</protein>
<evidence type="ECO:0000313" key="2">
    <source>
        <dbReference type="Proteomes" id="UP000294444"/>
    </source>
</evidence>
<name>A0A4P7CJI8_9PAST</name>
<reference evidence="1 2" key="1">
    <citation type="submission" date="2019-03" db="EMBL/GenBank/DDBJ databases">
        <authorList>
            <person name="Che Y."/>
            <person name="Zhou L."/>
        </authorList>
    </citation>
    <scope>NUCLEOTIDE SEQUENCE [LARGE SCALE GENOMIC DNA]</scope>
    <source>
        <strain evidence="1 2">AIFJ1607</strain>
    </source>
</reference>
<dbReference type="RefSeq" id="WP_162856972.1">
    <property type="nucleotide sequence ID" value="NZ_CP038145.1"/>
</dbReference>
<evidence type="ECO:0000313" key="1">
    <source>
        <dbReference type="EMBL" id="QBQ64134.1"/>
    </source>
</evidence>
<organism evidence="1 2">
    <name type="scientific">Actinobacillus indolicus</name>
    <dbReference type="NCBI Taxonomy" id="51049"/>
    <lineage>
        <taxon>Bacteria</taxon>
        <taxon>Pseudomonadati</taxon>
        <taxon>Pseudomonadota</taxon>
        <taxon>Gammaproteobacteria</taxon>
        <taxon>Pasteurellales</taxon>
        <taxon>Pasteurellaceae</taxon>
        <taxon>Actinobacillus</taxon>
    </lineage>
</organism>